<dbReference type="PANTHER" id="PTHR30606">
    <property type="entry name" value="LIPID A BIOSYNTHESIS LAUROYL ACYLTRANSFERASE"/>
    <property type="match status" value="1"/>
</dbReference>
<name>A0A806K0V5_9BACT</name>
<sequence length="311" mass="34978">MIILRILAFPVGFFYFVFSKKGRTESMRFLKKVAPFIDDPETSKKCRSRTGPMRHIISFAITLVEKLQSWGGKFNFNNIHFKDDHIGELIKDMESGKGVFLVCSHLGNIELLRAIHDLSPTAVSRSVSVTSIMDMEVSANFNSMLKELNPKSAMDIISAKTIGPDTAIVLEEKLSAGGLVIIAGDRTSATALDSVPDGRAGKKTMIPFLGEEAPFPLGAFYLICLMKAPVYFVFALRRRDLSLKSEYDVHVHKGTTGLDSTQEGCTATRKERLLASSDLARLFVNSLENYCKKYPFQWYNFFNFWEKDTWV</sequence>
<evidence type="ECO:0000256" key="3">
    <source>
        <dbReference type="ARBA" id="ARBA00022519"/>
    </source>
</evidence>
<evidence type="ECO:0000256" key="2">
    <source>
        <dbReference type="ARBA" id="ARBA00022475"/>
    </source>
</evidence>
<dbReference type="CDD" id="cd07984">
    <property type="entry name" value="LPLAT_LABLAT-like"/>
    <property type="match status" value="1"/>
</dbReference>
<dbReference type="EMBL" id="JQ844219">
    <property type="protein sequence ID" value="AGS53043.1"/>
    <property type="molecule type" value="Genomic_DNA"/>
</dbReference>
<keyword evidence="5 7" id="KW-0472">Membrane</keyword>
<dbReference type="PANTHER" id="PTHR30606:SF9">
    <property type="entry name" value="LIPID A BIOSYNTHESIS LAUROYLTRANSFERASE"/>
    <property type="match status" value="1"/>
</dbReference>
<keyword evidence="4 8" id="KW-0808">Transferase</keyword>
<accession>A0A806K0V5</accession>
<evidence type="ECO:0000256" key="6">
    <source>
        <dbReference type="ARBA" id="ARBA00023315"/>
    </source>
</evidence>
<dbReference type="InterPro" id="IPR004960">
    <property type="entry name" value="LipA_acyltrans"/>
</dbReference>
<dbReference type="GO" id="GO:0009247">
    <property type="term" value="P:glycolipid biosynthetic process"/>
    <property type="evidence" value="ECO:0007669"/>
    <property type="project" value="UniProtKB-ARBA"/>
</dbReference>
<evidence type="ECO:0000256" key="5">
    <source>
        <dbReference type="ARBA" id="ARBA00023136"/>
    </source>
</evidence>
<evidence type="ECO:0000313" key="8">
    <source>
        <dbReference type="EMBL" id="AGS53043.1"/>
    </source>
</evidence>
<dbReference type="AlphaFoldDB" id="A0A806K0V5"/>
<evidence type="ECO:0000256" key="7">
    <source>
        <dbReference type="SAM" id="Phobius"/>
    </source>
</evidence>
<proteinExistence type="predicted"/>
<feature type="transmembrane region" description="Helical" evidence="7">
    <location>
        <begin position="215"/>
        <end position="236"/>
    </location>
</feature>
<keyword evidence="7" id="KW-0812">Transmembrane</keyword>
<protein>
    <submittedName>
        <fullName evidence="8">FIG143263: glycosyl transferase / Lysophospholipid acyltransferase</fullName>
    </submittedName>
</protein>
<keyword evidence="3" id="KW-0997">Cell inner membrane</keyword>
<reference evidence="8" key="1">
    <citation type="submission" date="2012-03" db="EMBL/GenBank/DDBJ databases">
        <title>Functional metagenomics reveals considerable lignocellulase gene clusters in the gut microbiome of a wood-feeding higher termite.</title>
        <authorList>
            <person name="Liu N."/>
        </authorList>
    </citation>
    <scope>NUCLEOTIDE SEQUENCE</scope>
</reference>
<dbReference type="GO" id="GO:0005886">
    <property type="term" value="C:plasma membrane"/>
    <property type="evidence" value="ECO:0007669"/>
    <property type="project" value="UniProtKB-SubCell"/>
</dbReference>
<organism evidence="8">
    <name type="scientific">uncultured bacterium contig00031</name>
    <dbReference type="NCBI Taxonomy" id="1181520"/>
    <lineage>
        <taxon>Bacteria</taxon>
        <taxon>environmental samples</taxon>
    </lineage>
</organism>
<keyword evidence="6 8" id="KW-0012">Acyltransferase</keyword>
<comment type="subcellular location">
    <subcellularLocation>
        <location evidence="1">Cell inner membrane</location>
    </subcellularLocation>
</comment>
<keyword evidence="7" id="KW-1133">Transmembrane helix</keyword>
<dbReference type="GO" id="GO:0016746">
    <property type="term" value="F:acyltransferase activity"/>
    <property type="evidence" value="ECO:0007669"/>
    <property type="project" value="UniProtKB-KW"/>
</dbReference>
<evidence type="ECO:0000256" key="4">
    <source>
        <dbReference type="ARBA" id="ARBA00022679"/>
    </source>
</evidence>
<evidence type="ECO:0000256" key="1">
    <source>
        <dbReference type="ARBA" id="ARBA00004533"/>
    </source>
</evidence>
<keyword evidence="2" id="KW-1003">Cell membrane</keyword>